<dbReference type="EC" id="5.3.1.24" evidence="3 9"/>
<dbReference type="AlphaFoldDB" id="A0A7V4U1W1"/>
<evidence type="ECO:0000256" key="3">
    <source>
        <dbReference type="ARBA" id="ARBA00012572"/>
    </source>
</evidence>
<comment type="catalytic activity">
    <reaction evidence="1 9">
        <text>N-(5-phospho-beta-D-ribosyl)anthranilate = 1-(2-carboxyphenylamino)-1-deoxy-D-ribulose 5-phosphate</text>
        <dbReference type="Rhea" id="RHEA:21540"/>
        <dbReference type="ChEBI" id="CHEBI:18277"/>
        <dbReference type="ChEBI" id="CHEBI:58613"/>
        <dbReference type="EC" id="5.3.1.24"/>
    </reaction>
</comment>
<evidence type="ECO:0000256" key="9">
    <source>
        <dbReference type="HAMAP-Rule" id="MF_00135"/>
    </source>
</evidence>
<dbReference type="PANTHER" id="PTHR42894">
    <property type="entry name" value="N-(5'-PHOSPHORIBOSYL)ANTHRANILATE ISOMERASE"/>
    <property type="match status" value="1"/>
</dbReference>
<protein>
    <recommendedName>
        <fullName evidence="4 9">N-(5'-phosphoribosyl)anthranilate isomerase</fullName>
        <shortName evidence="9">PRAI</shortName>
        <ecNumber evidence="3 9">5.3.1.24</ecNumber>
    </recommendedName>
</protein>
<evidence type="ECO:0000256" key="6">
    <source>
        <dbReference type="ARBA" id="ARBA00022822"/>
    </source>
</evidence>
<dbReference type="GO" id="GO:0004640">
    <property type="term" value="F:phosphoribosylanthranilate isomerase activity"/>
    <property type="evidence" value="ECO:0007669"/>
    <property type="project" value="UniProtKB-UniRule"/>
</dbReference>
<comment type="pathway">
    <text evidence="2 9">Amino-acid biosynthesis; L-tryptophan biosynthesis; L-tryptophan from chorismate: step 3/5.</text>
</comment>
<dbReference type="EMBL" id="DRQG01000109">
    <property type="protein sequence ID" value="HGY56378.1"/>
    <property type="molecule type" value="Genomic_DNA"/>
</dbReference>
<dbReference type="Gene3D" id="3.20.20.70">
    <property type="entry name" value="Aldolase class I"/>
    <property type="match status" value="1"/>
</dbReference>
<dbReference type="InterPro" id="IPR013785">
    <property type="entry name" value="Aldolase_TIM"/>
</dbReference>
<comment type="similarity">
    <text evidence="9">Belongs to the TrpF family.</text>
</comment>
<evidence type="ECO:0000256" key="7">
    <source>
        <dbReference type="ARBA" id="ARBA00023141"/>
    </source>
</evidence>
<feature type="domain" description="N-(5'phosphoribosyl) anthranilate isomerase (PRAI)" evidence="10">
    <location>
        <begin position="3"/>
        <end position="207"/>
    </location>
</feature>
<dbReference type="InterPro" id="IPR011060">
    <property type="entry name" value="RibuloseP-bd_barrel"/>
</dbReference>
<dbReference type="UniPathway" id="UPA00035">
    <property type="reaction ID" value="UER00042"/>
</dbReference>
<dbReference type="GO" id="GO:0000162">
    <property type="term" value="P:L-tryptophan biosynthetic process"/>
    <property type="evidence" value="ECO:0007669"/>
    <property type="project" value="UniProtKB-UniRule"/>
</dbReference>
<dbReference type="HAMAP" id="MF_00135">
    <property type="entry name" value="PRAI"/>
    <property type="match status" value="1"/>
</dbReference>
<evidence type="ECO:0000313" key="11">
    <source>
        <dbReference type="EMBL" id="HGY56378.1"/>
    </source>
</evidence>
<dbReference type="CDD" id="cd00405">
    <property type="entry name" value="PRAI"/>
    <property type="match status" value="1"/>
</dbReference>
<dbReference type="Pfam" id="PF00697">
    <property type="entry name" value="PRAI"/>
    <property type="match status" value="1"/>
</dbReference>
<accession>A0A7V4U1W1</accession>
<keyword evidence="8 9" id="KW-0413">Isomerase</keyword>
<keyword evidence="5 9" id="KW-0028">Amino-acid biosynthesis</keyword>
<evidence type="ECO:0000256" key="2">
    <source>
        <dbReference type="ARBA" id="ARBA00004664"/>
    </source>
</evidence>
<dbReference type="InterPro" id="IPR044643">
    <property type="entry name" value="TrpF_fam"/>
</dbReference>
<dbReference type="InterPro" id="IPR001240">
    <property type="entry name" value="PRAI_dom"/>
</dbReference>
<reference evidence="11" key="1">
    <citation type="journal article" date="2020" name="mSystems">
        <title>Genome- and Community-Level Interaction Insights into Carbon Utilization and Element Cycling Functions of Hydrothermarchaeota in Hydrothermal Sediment.</title>
        <authorList>
            <person name="Zhou Z."/>
            <person name="Liu Y."/>
            <person name="Xu W."/>
            <person name="Pan J."/>
            <person name="Luo Z.H."/>
            <person name="Li M."/>
        </authorList>
    </citation>
    <scope>NUCLEOTIDE SEQUENCE [LARGE SCALE GENOMIC DNA]</scope>
    <source>
        <strain evidence="11">HyVt-577</strain>
    </source>
</reference>
<proteinExistence type="inferred from homology"/>
<name>A0A7V4U1W1_CALAY</name>
<evidence type="ECO:0000256" key="8">
    <source>
        <dbReference type="ARBA" id="ARBA00023235"/>
    </source>
</evidence>
<evidence type="ECO:0000256" key="4">
    <source>
        <dbReference type="ARBA" id="ARBA00022272"/>
    </source>
</evidence>
<evidence type="ECO:0000259" key="10">
    <source>
        <dbReference type="Pfam" id="PF00697"/>
    </source>
</evidence>
<keyword evidence="6 9" id="KW-0822">Tryptophan biosynthesis</keyword>
<evidence type="ECO:0000256" key="1">
    <source>
        <dbReference type="ARBA" id="ARBA00001164"/>
    </source>
</evidence>
<gene>
    <name evidence="9" type="primary">trpF</name>
    <name evidence="11" type="ORF">ENK44_11775</name>
</gene>
<comment type="caution">
    <text evidence="11">The sequence shown here is derived from an EMBL/GenBank/DDBJ whole genome shotgun (WGS) entry which is preliminary data.</text>
</comment>
<dbReference type="SUPFAM" id="SSF51366">
    <property type="entry name" value="Ribulose-phoshate binding barrel"/>
    <property type="match status" value="1"/>
</dbReference>
<organism evidence="11">
    <name type="scientific">Caldithrix abyssi</name>
    <dbReference type="NCBI Taxonomy" id="187145"/>
    <lineage>
        <taxon>Bacteria</taxon>
        <taxon>Pseudomonadati</taxon>
        <taxon>Calditrichota</taxon>
        <taxon>Calditrichia</taxon>
        <taxon>Calditrichales</taxon>
        <taxon>Calditrichaceae</taxon>
        <taxon>Caldithrix</taxon>
    </lineage>
</organism>
<dbReference type="PANTHER" id="PTHR42894:SF1">
    <property type="entry name" value="N-(5'-PHOSPHORIBOSYL)ANTHRANILATE ISOMERASE"/>
    <property type="match status" value="1"/>
</dbReference>
<evidence type="ECO:0000256" key="5">
    <source>
        <dbReference type="ARBA" id="ARBA00022605"/>
    </source>
</evidence>
<dbReference type="Proteomes" id="UP000885779">
    <property type="component" value="Unassembled WGS sequence"/>
</dbReference>
<sequence length="214" mass="23663">MRVKICGLTNTADALYAAEAGADILGFVFAESPRKVSPENVYGILNELERRGLRKGIECVGVFVNAANNFIEDIFRITALDTAQLHGDESVQFTQRLKVPWYKALRFKTINDVNRANWDWNSTRILIDARVDNAYGGTGIRIPTETLLAAKDRAQQAGFEFFAAGGLHPGNIAEMIRQVKPDGVDISSGVEERPGKKSPQKIDQLIKEVKQALC</sequence>
<keyword evidence="7 9" id="KW-0057">Aromatic amino acid biosynthesis</keyword>